<evidence type="ECO:0000256" key="1">
    <source>
        <dbReference type="SAM" id="SignalP"/>
    </source>
</evidence>
<evidence type="ECO:0000313" key="2">
    <source>
        <dbReference type="EMBL" id="WIY27366.1"/>
    </source>
</evidence>
<reference evidence="2 3" key="1">
    <citation type="submission" date="2023-06" db="EMBL/GenBank/DDBJ databases">
        <title>Parasedimentitalea psychrophila sp. nov., a psychrophilic bacterium isolated from deep-sea sediment.</title>
        <authorList>
            <person name="Li A."/>
        </authorList>
    </citation>
    <scope>NUCLEOTIDE SEQUENCE [LARGE SCALE GENOMIC DNA]</scope>
    <source>
        <strain evidence="2 3">QS115</strain>
    </source>
</reference>
<accession>A0A9Y2L469</accession>
<keyword evidence="1" id="KW-0732">Signal</keyword>
<dbReference type="AlphaFoldDB" id="A0A9Y2L469"/>
<dbReference type="RefSeq" id="WP_270920489.1">
    <property type="nucleotide sequence ID" value="NZ_CP127247.1"/>
</dbReference>
<proteinExistence type="predicted"/>
<dbReference type="Proteomes" id="UP001238334">
    <property type="component" value="Chromosome"/>
</dbReference>
<name>A0A9Y2L469_9RHOB</name>
<dbReference type="KEGG" id="ppso:QPJ95_10890"/>
<feature type="signal peptide" evidence="1">
    <location>
        <begin position="1"/>
        <end position="20"/>
    </location>
</feature>
<dbReference type="EMBL" id="CP127247">
    <property type="protein sequence ID" value="WIY27366.1"/>
    <property type="molecule type" value="Genomic_DNA"/>
</dbReference>
<feature type="chain" id="PRO_5040833752" description="Lipocalin-like domain-containing protein" evidence="1">
    <location>
        <begin position="21"/>
        <end position="175"/>
    </location>
</feature>
<gene>
    <name evidence="2" type="ORF">QPJ95_10890</name>
</gene>
<evidence type="ECO:0008006" key="4">
    <source>
        <dbReference type="Google" id="ProtNLM"/>
    </source>
</evidence>
<keyword evidence="3" id="KW-1185">Reference proteome</keyword>
<organism evidence="2 3">
    <name type="scientific">Parasedimentitalea psychrophila</name>
    <dbReference type="NCBI Taxonomy" id="2997337"/>
    <lineage>
        <taxon>Bacteria</taxon>
        <taxon>Pseudomonadati</taxon>
        <taxon>Pseudomonadota</taxon>
        <taxon>Alphaproteobacteria</taxon>
        <taxon>Rhodobacterales</taxon>
        <taxon>Paracoccaceae</taxon>
        <taxon>Parasedimentitalea</taxon>
    </lineage>
</organism>
<sequence length="175" mass="19675">MKRVIQTAAAIALLACPAIAGPDATTQKLLDDPVTMLDWGMFRLETRYRDSSWVLIGGDTHNTFTNVSFKWNENRVRIFVLSLAKKSDDAFSGDAATDRCKQIIEGIRRTAGVLDGQIHAGEYSHFAMEFSHNGFQYPGEKELLLELDKKFFIKVNVDHNGCSGDLLSTRIDYER</sequence>
<evidence type="ECO:0000313" key="3">
    <source>
        <dbReference type="Proteomes" id="UP001238334"/>
    </source>
</evidence>
<protein>
    <recommendedName>
        <fullName evidence="4">Lipocalin-like domain-containing protein</fullName>
    </recommendedName>
</protein>
<dbReference type="PROSITE" id="PS51257">
    <property type="entry name" value="PROKAR_LIPOPROTEIN"/>
    <property type="match status" value="1"/>
</dbReference>